<gene>
    <name evidence="3" type="ORF">SS1G_04245</name>
</gene>
<evidence type="ECO:0000256" key="2">
    <source>
        <dbReference type="SAM" id="MobiDB-lite"/>
    </source>
</evidence>
<evidence type="ECO:0000313" key="3">
    <source>
        <dbReference type="EMBL" id="EDO01770.1"/>
    </source>
</evidence>
<dbReference type="CDD" id="cd00754">
    <property type="entry name" value="Ubl_MoaD"/>
    <property type="match status" value="1"/>
</dbReference>
<protein>
    <recommendedName>
        <fullName evidence="5">Sulfur carrier protein MOCS2A</fullName>
    </recommendedName>
</protein>
<name>A7EG04_SCLS1</name>
<dbReference type="InterPro" id="IPR016155">
    <property type="entry name" value="Mopterin_synth/thiamin_S_b"/>
</dbReference>
<dbReference type="Proteomes" id="UP000001312">
    <property type="component" value="Unassembled WGS sequence"/>
</dbReference>
<dbReference type="SUPFAM" id="SSF54285">
    <property type="entry name" value="MoaD/ThiS"/>
    <property type="match status" value="1"/>
</dbReference>
<keyword evidence="1" id="KW-0547">Nucleotide-binding</keyword>
<dbReference type="Pfam" id="PF02597">
    <property type="entry name" value="ThiS"/>
    <property type="match status" value="1"/>
</dbReference>
<dbReference type="InterPro" id="IPR003749">
    <property type="entry name" value="ThiS/MoaD-like"/>
</dbReference>
<dbReference type="AlphaFoldDB" id="A7EG04"/>
<dbReference type="InterPro" id="IPR012675">
    <property type="entry name" value="Beta-grasp_dom_sf"/>
</dbReference>
<dbReference type="KEGG" id="ssl:SS1G_04245"/>
<dbReference type="EMBL" id="CH476625">
    <property type="protein sequence ID" value="EDO01770.1"/>
    <property type="molecule type" value="Genomic_DNA"/>
</dbReference>
<feature type="region of interest" description="Disordered" evidence="2">
    <location>
        <begin position="165"/>
        <end position="213"/>
    </location>
</feature>
<feature type="region of interest" description="Disordered" evidence="2">
    <location>
        <begin position="137"/>
        <end position="156"/>
    </location>
</feature>
<evidence type="ECO:0000256" key="1">
    <source>
        <dbReference type="ARBA" id="ARBA00022741"/>
    </source>
</evidence>
<sequence>MSNSEEGQFTILYFATASSYTSKDSEAFPAPLPLSRLFETLEDRYNGIRDQVLHSCLVTINFEYVDIPVGISDSPEIIIKDGDEVAIIPPWNNKEGKNWEGYWTEKPKRFSGDFFAGVGGGGRAVVKNPSTSWRPPSCARRLSRISPPHLKPPSIALPVPHTLHYEDDEPHCQKRSINRSQKRQKRDPEQRISLEAKGVESAKFTWKHDNRKA</sequence>
<feature type="compositionally biased region" description="Basic and acidic residues" evidence="2">
    <location>
        <begin position="186"/>
        <end position="213"/>
    </location>
</feature>
<dbReference type="UniPathway" id="UPA00344"/>
<dbReference type="Gene3D" id="3.10.20.30">
    <property type="match status" value="1"/>
</dbReference>
<accession>A7EG04</accession>
<dbReference type="RefSeq" id="XP_001594438.1">
    <property type="nucleotide sequence ID" value="XM_001594388.1"/>
</dbReference>
<evidence type="ECO:0008006" key="5">
    <source>
        <dbReference type="Google" id="ProtNLM"/>
    </source>
</evidence>
<feature type="compositionally biased region" description="Basic residues" evidence="2">
    <location>
        <begin position="173"/>
        <end position="185"/>
    </location>
</feature>
<reference evidence="4" key="1">
    <citation type="journal article" date="2011" name="PLoS Genet.">
        <title>Genomic analysis of the necrotrophic fungal pathogens Sclerotinia sclerotiorum and Botrytis cinerea.</title>
        <authorList>
            <person name="Amselem J."/>
            <person name="Cuomo C.A."/>
            <person name="van Kan J.A."/>
            <person name="Viaud M."/>
            <person name="Benito E.P."/>
            <person name="Couloux A."/>
            <person name="Coutinho P.M."/>
            <person name="de Vries R.P."/>
            <person name="Dyer P.S."/>
            <person name="Fillinger S."/>
            <person name="Fournier E."/>
            <person name="Gout L."/>
            <person name="Hahn M."/>
            <person name="Kohn L."/>
            <person name="Lapalu N."/>
            <person name="Plummer K.M."/>
            <person name="Pradier J.M."/>
            <person name="Quevillon E."/>
            <person name="Sharon A."/>
            <person name="Simon A."/>
            <person name="ten Have A."/>
            <person name="Tudzynski B."/>
            <person name="Tudzynski P."/>
            <person name="Wincker P."/>
            <person name="Andrew M."/>
            <person name="Anthouard V."/>
            <person name="Beever R.E."/>
            <person name="Beffa R."/>
            <person name="Benoit I."/>
            <person name="Bouzid O."/>
            <person name="Brault B."/>
            <person name="Chen Z."/>
            <person name="Choquer M."/>
            <person name="Collemare J."/>
            <person name="Cotton P."/>
            <person name="Danchin E.G."/>
            <person name="Da Silva C."/>
            <person name="Gautier A."/>
            <person name="Giraud C."/>
            <person name="Giraud T."/>
            <person name="Gonzalez C."/>
            <person name="Grossetete S."/>
            <person name="Guldener U."/>
            <person name="Henrissat B."/>
            <person name="Howlett B.J."/>
            <person name="Kodira C."/>
            <person name="Kretschmer M."/>
            <person name="Lappartient A."/>
            <person name="Leroch M."/>
            <person name="Levis C."/>
            <person name="Mauceli E."/>
            <person name="Neuveglise C."/>
            <person name="Oeser B."/>
            <person name="Pearson M."/>
            <person name="Poulain J."/>
            <person name="Poussereau N."/>
            <person name="Quesneville H."/>
            <person name="Rascle C."/>
            <person name="Schumacher J."/>
            <person name="Segurens B."/>
            <person name="Sexton A."/>
            <person name="Silva E."/>
            <person name="Sirven C."/>
            <person name="Soanes D.M."/>
            <person name="Talbot N.J."/>
            <person name="Templeton M."/>
            <person name="Yandava C."/>
            <person name="Yarden O."/>
            <person name="Zeng Q."/>
            <person name="Rollins J.A."/>
            <person name="Lebrun M.H."/>
            <person name="Dickman M."/>
        </authorList>
    </citation>
    <scope>NUCLEOTIDE SEQUENCE [LARGE SCALE GENOMIC DNA]</scope>
    <source>
        <strain evidence="4">ATCC 18683 / 1980 / Ss-1</strain>
    </source>
</reference>
<dbReference type="GO" id="GO:0000166">
    <property type="term" value="F:nucleotide binding"/>
    <property type="evidence" value="ECO:0007669"/>
    <property type="project" value="UniProtKB-KW"/>
</dbReference>
<dbReference type="PANTHER" id="PTHR33359">
    <property type="entry name" value="MOLYBDOPTERIN SYNTHASE SULFUR CARRIER SUBUNIT"/>
    <property type="match status" value="1"/>
</dbReference>
<dbReference type="GO" id="GO:0006777">
    <property type="term" value="P:Mo-molybdopterin cofactor biosynthetic process"/>
    <property type="evidence" value="ECO:0000318"/>
    <property type="project" value="GO_Central"/>
</dbReference>
<dbReference type="GO" id="GO:1990133">
    <property type="term" value="C:molybdopterin adenylyltransferase complex"/>
    <property type="evidence" value="ECO:0000318"/>
    <property type="project" value="GO_Central"/>
</dbReference>
<dbReference type="InterPro" id="IPR044672">
    <property type="entry name" value="MOCS2A"/>
</dbReference>
<dbReference type="HOGENOM" id="CLU_1295092_0_0_1"/>
<dbReference type="GeneID" id="5490986"/>
<organism evidence="3 4">
    <name type="scientific">Sclerotinia sclerotiorum (strain ATCC 18683 / 1980 / Ss-1)</name>
    <name type="common">White mold</name>
    <name type="synonym">Whetzelinia sclerotiorum</name>
    <dbReference type="NCBI Taxonomy" id="665079"/>
    <lineage>
        <taxon>Eukaryota</taxon>
        <taxon>Fungi</taxon>
        <taxon>Dikarya</taxon>
        <taxon>Ascomycota</taxon>
        <taxon>Pezizomycotina</taxon>
        <taxon>Leotiomycetes</taxon>
        <taxon>Helotiales</taxon>
        <taxon>Sclerotiniaceae</taxon>
        <taxon>Sclerotinia</taxon>
    </lineage>
</organism>
<keyword evidence="4" id="KW-1185">Reference proteome</keyword>
<dbReference type="PANTHER" id="PTHR33359:SF1">
    <property type="entry name" value="MOLYBDOPTERIN SYNTHASE SULFUR CARRIER SUBUNIT"/>
    <property type="match status" value="1"/>
</dbReference>
<evidence type="ECO:0000313" key="4">
    <source>
        <dbReference type="Proteomes" id="UP000001312"/>
    </source>
</evidence>
<dbReference type="eggNOG" id="ENOG502SD3I">
    <property type="taxonomic scope" value="Eukaryota"/>
</dbReference>
<proteinExistence type="predicted"/>
<dbReference type="InParanoid" id="A7EG04"/>
<dbReference type="STRING" id="665079.A7EG04"/>